<dbReference type="RefSeq" id="WP_023859012.1">
    <property type="nucleotide sequence ID" value="NZ_AZFH01000186.1"/>
</dbReference>
<organism evidence="2 3">
    <name type="scientific">Ligilactobacillus equi DSM 15833 = JCM 10991</name>
    <dbReference type="NCBI Taxonomy" id="1423740"/>
    <lineage>
        <taxon>Bacteria</taxon>
        <taxon>Bacillati</taxon>
        <taxon>Bacillota</taxon>
        <taxon>Bacilli</taxon>
        <taxon>Lactobacillales</taxon>
        <taxon>Lactobacillaceae</taxon>
        <taxon>Ligilactobacillus</taxon>
    </lineage>
</organism>
<dbReference type="Proteomes" id="UP000051048">
    <property type="component" value="Unassembled WGS sequence"/>
</dbReference>
<reference evidence="2 3" key="1">
    <citation type="journal article" date="2015" name="Genome Announc.">
        <title>Expanding the biotechnology potential of lactobacilli through comparative genomics of 213 strains and associated genera.</title>
        <authorList>
            <person name="Sun Z."/>
            <person name="Harris H.M."/>
            <person name="McCann A."/>
            <person name="Guo C."/>
            <person name="Argimon S."/>
            <person name="Zhang W."/>
            <person name="Yang X."/>
            <person name="Jeffery I.B."/>
            <person name="Cooney J.C."/>
            <person name="Kagawa T.F."/>
            <person name="Liu W."/>
            <person name="Song Y."/>
            <person name="Salvetti E."/>
            <person name="Wrobel A."/>
            <person name="Rasinkangas P."/>
            <person name="Parkhill J."/>
            <person name="Rea M.C."/>
            <person name="O'Sullivan O."/>
            <person name="Ritari J."/>
            <person name="Douillard F.P."/>
            <person name="Paul Ross R."/>
            <person name="Yang R."/>
            <person name="Briner A.E."/>
            <person name="Felis G.E."/>
            <person name="de Vos W.M."/>
            <person name="Barrangou R."/>
            <person name="Klaenhammer T.R."/>
            <person name="Caufield P.W."/>
            <person name="Cui Y."/>
            <person name="Zhang H."/>
            <person name="O'Toole P.W."/>
        </authorList>
    </citation>
    <scope>NUCLEOTIDE SEQUENCE [LARGE SCALE GENOMIC DNA]</scope>
    <source>
        <strain evidence="2 3">DSM 15833</strain>
    </source>
</reference>
<comment type="caution">
    <text evidence="2">The sequence shown here is derived from an EMBL/GenBank/DDBJ whole genome shotgun (WGS) entry which is preliminary data.</text>
</comment>
<dbReference type="OrthoDB" id="9781678at2"/>
<protein>
    <recommendedName>
        <fullName evidence="4">Transposase</fullName>
    </recommendedName>
</protein>
<dbReference type="AlphaFoldDB" id="A0A0R1TDT8"/>
<feature type="region of interest" description="Disordered" evidence="1">
    <location>
        <begin position="1"/>
        <end position="26"/>
    </location>
</feature>
<dbReference type="PATRIC" id="fig|1423740.3.peg.1858"/>
<gene>
    <name evidence="2" type="ORF">FC36_GL001723</name>
</gene>
<proteinExistence type="predicted"/>
<sequence length="69" mass="7893">MQTKNVDLMSKTTRKNDPKSSKAPVKRVLGRSINERPTYIDSRSEIGYFEIDTVVGKKDSMDKRFNGLN</sequence>
<evidence type="ECO:0000313" key="2">
    <source>
        <dbReference type="EMBL" id="KRL76946.1"/>
    </source>
</evidence>
<dbReference type="EMBL" id="AZFH01000186">
    <property type="protein sequence ID" value="KRL76946.1"/>
    <property type="molecule type" value="Genomic_DNA"/>
</dbReference>
<evidence type="ECO:0008006" key="4">
    <source>
        <dbReference type="Google" id="ProtNLM"/>
    </source>
</evidence>
<accession>A0A0R1TDT8</accession>
<evidence type="ECO:0000313" key="3">
    <source>
        <dbReference type="Proteomes" id="UP000051048"/>
    </source>
</evidence>
<evidence type="ECO:0000256" key="1">
    <source>
        <dbReference type="SAM" id="MobiDB-lite"/>
    </source>
</evidence>
<name>A0A0R1TDT8_9LACO</name>